<keyword evidence="9" id="KW-1185">Reference proteome</keyword>
<dbReference type="GO" id="GO:0016020">
    <property type="term" value="C:membrane"/>
    <property type="evidence" value="ECO:0007669"/>
    <property type="project" value="UniProtKB-SubCell"/>
</dbReference>
<dbReference type="SUPFAM" id="SSF55008">
    <property type="entry name" value="HMA, heavy metal-associated domain"/>
    <property type="match status" value="1"/>
</dbReference>
<evidence type="ECO:0000313" key="9">
    <source>
        <dbReference type="Proteomes" id="UP000319204"/>
    </source>
</evidence>
<feature type="transmembrane region" description="Helical" evidence="6">
    <location>
        <begin position="176"/>
        <end position="197"/>
    </location>
</feature>
<dbReference type="GO" id="GO:0046872">
    <property type="term" value="F:metal ion binding"/>
    <property type="evidence" value="ECO:0007669"/>
    <property type="project" value="UniProtKB-KW"/>
</dbReference>
<dbReference type="EMBL" id="VNIK02000004">
    <property type="protein sequence ID" value="KAB5489454.1"/>
    <property type="molecule type" value="Genomic_DNA"/>
</dbReference>
<proteinExistence type="predicted"/>
<dbReference type="RefSeq" id="WP_151890125.1">
    <property type="nucleotide sequence ID" value="NZ_VNIK02000004.1"/>
</dbReference>
<evidence type="ECO:0000256" key="5">
    <source>
        <dbReference type="ARBA" id="ARBA00023136"/>
    </source>
</evidence>
<dbReference type="GO" id="GO:0030416">
    <property type="term" value="P:methylamine metabolic process"/>
    <property type="evidence" value="ECO:0007669"/>
    <property type="project" value="InterPro"/>
</dbReference>
<evidence type="ECO:0000256" key="6">
    <source>
        <dbReference type="SAM" id="Phobius"/>
    </source>
</evidence>
<feature type="transmembrane region" description="Helical" evidence="6">
    <location>
        <begin position="111"/>
        <end position="131"/>
    </location>
</feature>
<keyword evidence="4 6" id="KW-1133">Transmembrane helix</keyword>
<comment type="caution">
    <text evidence="8">The sequence shown here is derived from an EMBL/GenBank/DDBJ whole genome shotgun (WGS) entry which is preliminary data.</text>
</comment>
<organism evidence="8 9">
    <name type="scientific">Flagellimonas hadalis</name>
    <dbReference type="NCBI Taxonomy" id="2597517"/>
    <lineage>
        <taxon>Bacteria</taxon>
        <taxon>Pseudomonadati</taxon>
        <taxon>Bacteroidota</taxon>
        <taxon>Flavobacteriia</taxon>
        <taxon>Flavobacteriales</taxon>
        <taxon>Flavobacteriaceae</taxon>
        <taxon>Flagellimonas</taxon>
    </lineage>
</organism>
<evidence type="ECO:0000256" key="1">
    <source>
        <dbReference type="ARBA" id="ARBA00004141"/>
    </source>
</evidence>
<dbReference type="InterPro" id="IPR017969">
    <property type="entry name" value="Heavy-metal-associated_CS"/>
</dbReference>
<dbReference type="Pfam" id="PF00403">
    <property type="entry name" value="HMA"/>
    <property type="match status" value="1"/>
</dbReference>
<feature type="transmembrane region" description="Helical" evidence="6">
    <location>
        <begin position="89"/>
        <end position="105"/>
    </location>
</feature>
<feature type="transmembrane region" description="Helical" evidence="6">
    <location>
        <begin position="152"/>
        <end position="170"/>
    </location>
</feature>
<sequence>MKHRYTINGMTCGGCASAVQEQLSKVEGVQQVEVSLEKAEAVISMGHHVPLRELRNALSDKYSISAKTEEVAQMDLPVQQSKWKQLKPLFLIFGYLFVAAFLLNYKNWSYSSAMLDFMGLFYVVFSFFKFLDLKGFPESFRMYDPLAKVVPLYGWIYPFLELALGLLFLMRFQIELALIVTVVILGITTFGVTKSLLDKKSIRCACLGTALNLPMTEATFIENAIMLVMALIMLF</sequence>
<dbReference type="InterPro" id="IPR006121">
    <property type="entry name" value="HMA_dom"/>
</dbReference>
<accession>A0A5N5J3L5</accession>
<dbReference type="Pfam" id="PF07291">
    <property type="entry name" value="MauE"/>
    <property type="match status" value="1"/>
</dbReference>
<name>A0A5N5J3L5_9FLAO</name>
<feature type="domain" description="HMA" evidence="7">
    <location>
        <begin position="1"/>
        <end position="66"/>
    </location>
</feature>
<reference evidence="8" key="1">
    <citation type="submission" date="2019-10" db="EMBL/GenBank/DDBJ databases">
        <title>Muricauda hadale sp. nov., a piezophilic bacterium isolated from hadopelagic water of the Mariana Trench.</title>
        <authorList>
            <person name="Wei Y."/>
        </authorList>
    </citation>
    <scope>NUCLEOTIDE SEQUENCE [LARGE SCALE GENOMIC DNA]</scope>
    <source>
        <strain evidence="8">MT-229</strain>
    </source>
</reference>
<evidence type="ECO:0000313" key="8">
    <source>
        <dbReference type="EMBL" id="KAB5489454.1"/>
    </source>
</evidence>
<dbReference type="CDD" id="cd00371">
    <property type="entry name" value="HMA"/>
    <property type="match status" value="1"/>
</dbReference>
<evidence type="ECO:0000256" key="3">
    <source>
        <dbReference type="ARBA" id="ARBA00022723"/>
    </source>
</evidence>
<dbReference type="InterPro" id="IPR036163">
    <property type="entry name" value="HMA_dom_sf"/>
</dbReference>
<keyword evidence="3" id="KW-0479">Metal-binding</keyword>
<evidence type="ECO:0000256" key="2">
    <source>
        <dbReference type="ARBA" id="ARBA00022692"/>
    </source>
</evidence>
<dbReference type="PROSITE" id="PS01047">
    <property type="entry name" value="HMA_1"/>
    <property type="match status" value="1"/>
</dbReference>
<keyword evidence="2 6" id="KW-0812">Transmembrane</keyword>
<comment type="subcellular location">
    <subcellularLocation>
        <location evidence="1">Membrane</location>
        <topology evidence="1">Multi-pass membrane protein</topology>
    </subcellularLocation>
</comment>
<dbReference type="PROSITE" id="PS50846">
    <property type="entry name" value="HMA_2"/>
    <property type="match status" value="1"/>
</dbReference>
<dbReference type="OrthoDB" id="1521937at2"/>
<gene>
    <name evidence="8" type="ORF">FOT42_008400</name>
</gene>
<keyword evidence="5 6" id="KW-0472">Membrane</keyword>
<dbReference type="InterPro" id="IPR009908">
    <property type="entry name" value="Methylamine_util_MauE"/>
</dbReference>
<protein>
    <submittedName>
        <fullName evidence="8">Heavy metal transporter</fullName>
    </submittedName>
</protein>
<dbReference type="Gene3D" id="3.30.70.100">
    <property type="match status" value="1"/>
</dbReference>
<feature type="transmembrane region" description="Helical" evidence="6">
    <location>
        <begin position="218"/>
        <end position="234"/>
    </location>
</feature>
<dbReference type="AlphaFoldDB" id="A0A5N5J3L5"/>
<dbReference type="Proteomes" id="UP000319204">
    <property type="component" value="Unassembled WGS sequence"/>
</dbReference>
<evidence type="ECO:0000259" key="7">
    <source>
        <dbReference type="PROSITE" id="PS50846"/>
    </source>
</evidence>
<evidence type="ECO:0000256" key="4">
    <source>
        <dbReference type="ARBA" id="ARBA00022989"/>
    </source>
</evidence>